<comment type="caution">
    <text evidence="7">The sequence shown here is derived from an EMBL/GenBank/DDBJ whole genome shotgun (WGS) entry which is preliminary data.</text>
</comment>
<evidence type="ECO:0000259" key="6">
    <source>
        <dbReference type="PROSITE" id="PS50949"/>
    </source>
</evidence>
<dbReference type="Pfam" id="PF00392">
    <property type="entry name" value="GntR"/>
    <property type="match status" value="1"/>
</dbReference>
<dbReference type="SUPFAM" id="SSF53383">
    <property type="entry name" value="PLP-dependent transferases"/>
    <property type="match status" value="1"/>
</dbReference>
<sequence>MLEEISRANPSASLVEQIFQLLAGSIQTSSLSVGTKLPSVRTLARDCEVSSDTVARAYEKLVAHGLVEARRGSGYFARAPGHMALPRLASRPALSGQLTAGSSRWRTMLVKHDQNLKSRTGSGSFPESWYDAELLASALRTTLRQGMRCTADYSDFKGYVPLRQQLHVKLQEIGVLTDADNILVTAGAMEAIHLACQTFVAIAGTPVLIEDPCPPLLTERLLSTGLEIYRVTRHADGPDIDQMRALCEKHAPRAFFCSAVLHNPTSMNIAPHKAFQILRLAEEFDMFIVEDDTYGDLIPRATVTPVSRLATLDQLKRVIYVGSFSKTLGPGLRMGFLAASPERIDYLTTYRVVQGVSGSVLSERMLYKALSGGEYRRHCEQLRNRLAEARPVVVEELQRWGFIVDHVPEAGMFLWASLGDGVNSVQVAERMLELGHLLAPAQPFISGAAPASPYVRINVAQAFESSMLPTLGKALGRTIKPRR</sequence>
<evidence type="ECO:0000256" key="3">
    <source>
        <dbReference type="ARBA" id="ARBA00023015"/>
    </source>
</evidence>
<dbReference type="InterPro" id="IPR015424">
    <property type="entry name" value="PyrdxlP-dep_Trfase"/>
</dbReference>
<keyword evidence="4" id="KW-0238">DNA-binding</keyword>
<gene>
    <name evidence="7" type="ORF">LXT13_26475</name>
</gene>
<dbReference type="SUPFAM" id="SSF46785">
    <property type="entry name" value="Winged helix' DNA-binding domain"/>
    <property type="match status" value="1"/>
</dbReference>
<dbReference type="InterPro" id="IPR000524">
    <property type="entry name" value="Tscrpt_reg_HTH_GntR"/>
</dbReference>
<evidence type="ECO:0000313" key="7">
    <source>
        <dbReference type="EMBL" id="MCE4557940.1"/>
    </source>
</evidence>
<evidence type="ECO:0000256" key="2">
    <source>
        <dbReference type="ARBA" id="ARBA00022898"/>
    </source>
</evidence>
<dbReference type="PANTHER" id="PTHR46577">
    <property type="entry name" value="HTH-TYPE TRANSCRIPTIONAL REGULATORY PROTEIN GABR"/>
    <property type="match status" value="1"/>
</dbReference>
<dbReference type="InterPro" id="IPR036390">
    <property type="entry name" value="WH_DNA-bd_sf"/>
</dbReference>
<evidence type="ECO:0000256" key="4">
    <source>
        <dbReference type="ARBA" id="ARBA00023125"/>
    </source>
</evidence>
<evidence type="ECO:0000256" key="5">
    <source>
        <dbReference type="ARBA" id="ARBA00023163"/>
    </source>
</evidence>
<keyword evidence="2" id="KW-0663">Pyridoxal phosphate</keyword>
<dbReference type="Gene3D" id="1.10.10.10">
    <property type="entry name" value="Winged helix-like DNA-binding domain superfamily/Winged helix DNA-binding domain"/>
    <property type="match status" value="1"/>
</dbReference>
<keyword evidence="7" id="KW-0808">Transferase</keyword>
<feature type="domain" description="HTH gntR-type" evidence="6">
    <location>
        <begin position="12"/>
        <end position="80"/>
    </location>
</feature>
<dbReference type="Gene3D" id="3.40.640.10">
    <property type="entry name" value="Type I PLP-dependent aspartate aminotransferase-like (Major domain)"/>
    <property type="match status" value="1"/>
</dbReference>
<dbReference type="CDD" id="cd07377">
    <property type="entry name" value="WHTH_GntR"/>
    <property type="match status" value="1"/>
</dbReference>
<keyword evidence="7" id="KW-0032">Aminotransferase</keyword>
<dbReference type="InterPro" id="IPR051446">
    <property type="entry name" value="HTH_trans_reg/aminotransferase"/>
</dbReference>
<evidence type="ECO:0000313" key="8">
    <source>
        <dbReference type="Proteomes" id="UP001200741"/>
    </source>
</evidence>
<proteinExistence type="inferred from homology"/>
<dbReference type="SMART" id="SM00345">
    <property type="entry name" value="HTH_GNTR"/>
    <property type="match status" value="1"/>
</dbReference>
<evidence type="ECO:0000256" key="1">
    <source>
        <dbReference type="ARBA" id="ARBA00005384"/>
    </source>
</evidence>
<protein>
    <submittedName>
        <fullName evidence="7">PLP-dependent aminotransferase family protein</fullName>
    </submittedName>
</protein>
<dbReference type="Pfam" id="PF00155">
    <property type="entry name" value="Aminotran_1_2"/>
    <property type="match status" value="1"/>
</dbReference>
<dbReference type="PROSITE" id="PS50949">
    <property type="entry name" value="HTH_GNTR"/>
    <property type="match status" value="1"/>
</dbReference>
<keyword evidence="3" id="KW-0805">Transcription regulation</keyword>
<keyword evidence="8" id="KW-1185">Reference proteome</keyword>
<dbReference type="CDD" id="cd00609">
    <property type="entry name" value="AAT_like"/>
    <property type="match status" value="1"/>
</dbReference>
<keyword evidence="5" id="KW-0804">Transcription</keyword>
<organism evidence="7 8">
    <name type="scientific">Pelomonas cellulosilytica</name>
    <dbReference type="NCBI Taxonomy" id="2906762"/>
    <lineage>
        <taxon>Bacteria</taxon>
        <taxon>Pseudomonadati</taxon>
        <taxon>Pseudomonadota</taxon>
        <taxon>Betaproteobacteria</taxon>
        <taxon>Burkholderiales</taxon>
        <taxon>Sphaerotilaceae</taxon>
        <taxon>Roseateles</taxon>
    </lineage>
</organism>
<dbReference type="Proteomes" id="UP001200741">
    <property type="component" value="Unassembled WGS sequence"/>
</dbReference>
<dbReference type="InterPro" id="IPR015421">
    <property type="entry name" value="PyrdxlP-dep_Trfase_major"/>
</dbReference>
<dbReference type="EMBL" id="JAJTWU010000014">
    <property type="protein sequence ID" value="MCE4557940.1"/>
    <property type="molecule type" value="Genomic_DNA"/>
</dbReference>
<name>A0ABS8Y5V0_9BURK</name>
<dbReference type="PANTHER" id="PTHR46577:SF2">
    <property type="entry name" value="TRANSCRIPTIONAL REGULATORY PROTEIN"/>
    <property type="match status" value="1"/>
</dbReference>
<dbReference type="GO" id="GO:0008483">
    <property type="term" value="F:transaminase activity"/>
    <property type="evidence" value="ECO:0007669"/>
    <property type="project" value="UniProtKB-KW"/>
</dbReference>
<dbReference type="InterPro" id="IPR036388">
    <property type="entry name" value="WH-like_DNA-bd_sf"/>
</dbReference>
<comment type="similarity">
    <text evidence="1">In the C-terminal section; belongs to the class-I pyridoxal-phosphate-dependent aminotransferase family.</text>
</comment>
<reference evidence="7 8" key="1">
    <citation type="submission" date="2021-12" db="EMBL/GenBank/DDBJ databases">
        <title>Genome seq of P8.</title>
        <authorList>
            <person name="Seo T."/>
        </authorList>
    </citation>
    <scope>NUCLEOTIDE SEQUENCE [LARGE SCALE GENOMIC DNA]</scope>
    <source>
        <strain evidence="7 8">P8</strain>
    </source>
</reference>
<dbReference type="InterPro" id="IPR004839">
    <property type="entry name" value="Aminotransferase_I/II_large"/>
</dbReference>
<accession>A0ABS8Y5V0</accession>